<accession>A0A813I4X2</accession>
<gene>
    <name evidence="1" type="ORF">PGLA2088_LOCUS3686</name>
</gene>
<evidence type="ECO:0000313" key="2">
    <source>
        <dbReference type="Proteomes" id="UP000626109"/>
    </source>
</evidence>
<comment type="caution">
    <text evidence="1">The sequence shown here is derived from an EMBL/GenBank/DDBJ whole genome shotgun (WGS) entry which is preliminary data.</text>
</comment>
<evidence type="ECO:0000313" key="1">
    <source>
        <dbReference type="EMBL" id="CAE8645177.1"/>
    </source>
</evidence>
<name>A0A813I4X2_POLGL</name>
<reference evidence="1" key="1">
    <citation type="submission" date="2021-02" db="EMBL/GenBank/DDBJ databases">
        <authorList>
            <person name="Dougan E. K."/>
            <person name="Rhodes N."/>
            <person name="Thang M."/>
            <person name="Chan C."/>
        </authorList>
    </citation>
    <scope>NUCLEOTIDE SEQUENCE</scope>
</reference>
<dbReference type="AlphaFoldDB" id="A0A813I4X2"/>
<proteinExistence type="predicted"/>
<organism evidence="1 2">
    <name type="scientific">Polarella glacialis</name>
    <name type="common">Dinoflagellate</name>
    <dbReference type="NCBI Taxonomy" id="89957"/>
    <lineage>
        <taxon>Eukaryota</taxon>
        <taxon>Sar</taxon>
        <taxon>Alveolata</taxon>
        <taxon>Dinophyceae</taxon>
        <taxon>Suessiales</taxon>
        <taxon>Suessiaceae</taxon>
        <taxon>Polarella</taxon>
    </lineage>
</organism>
<sequence length="319" mass="36217">PPMEEPRDLLLGLTREPDYGHGGAWCMKYSASSMLTIETCLVHADSWPYTPSLKRYREVSQRDRHSVAADFGRRLGTALTEEGQPAVVCVEKPYLDGFIEGVAQTIGVPFVLLALNGGDEPLTCDMQARLAQLPCLKACFGNNLHQPQDGHFFRPMPIGITAESLLYRVKIAARPWEERDSRLLMAPMRMNNRLRGRYMEVLSSPCYSHIVRIVAGRLTHEEFLVLLSEHQSVLSPPGRGYDCGRTWQALAVGTVPLVVNEESFDQRLLLDMGPEYIPLPGQLRPDLLEDILAQLHNPDRYADRVEIQYWQTLWRSYLR</sequence>
<feature type="non-terminal residue" evidence="1">
    <location>
        <position position="1"/>
    </location>
</feature>
<protein>
    <recommendedName>
        <fullName evidence="3">Exostosin GT47 domain-containing protein</fullName>
    </recommendedName>
</protein>
<dbReference type="EMBL" id="CAJNNW010003228">
    <property type="protein sequence ID" value="CAE8645177.1"/>
    <property type="molecule type" value="Genomic_DNA"/>
</dbReference>
<evidence type="ECO:0008006" key="3">
    <source>
        <dbReference type="Google" id="ProtNLM"/>
    </source>
</evidence>
<dbReference type="Proteomes" id="UP000626109">
    <property type="component" value="Unassembled WGS sequence"/>
</dbReference>